<dbReference type="Pfam" id="PF16899">
    <property type="entry name" value="Cyclin_C_2"/>
    <property type="match status" value="1"/>
</dbReference>
<dbReference type="GO" id="GO:0016538">
    <property type="term" value="F:cyclin-dependent protein serine/threonine kinase regulator activity"/>
    <property type="evidence" value="ECO:0007669"/>
    <property type="project" value="InterPro"/>
</dbReference>
<sequence length="670" mass="72009">MHGWHASALPPYGIQSTNKANPALASAFFHALTRLGLSLLLSSPEGHHPLAEKGKALPADICGNRLTMRLIVTPTSTPENRLSSVPSDIGLQHLRPGFQLDCVADYSPGQSDEDQPSKFQSRPGLARPALSIIQGPPGVFLALHNTRARATISAPSQARSPASLPGQMPGLQYIADRLPIGPSKKPPEWVAGRNLGASCASLTAMAANDTAGSEAVPVPAYASASMRPVELPSTPSLPLPFGPSLSYAQTSQARNWRFSTSALARIRSEANLAARRRLEAIWSEEHAASSSSSAPSIPFLSVDDELALITYYLVKVGQIVRAFGLPELVEATATTFVKRFYLRNTCMDFHPKNIVITCIFLASKAENYALNLGEFARKLAGKSNDRAVIEENRRTVLDLEFLVSQSLQFEYAVTGAHRALYGLLLDLQSLPDNQAPAREELHKIAAAAHARLSTSRLTDAEFVYTPSQIALACVRGAAPDPKIVDSWINAKQSRARTVALAAKASRTALRDAETARAAKAKIAHARRTKGKAGAKAVEEQLAAAAATPQQNVEFDDAQIEADPLGMSIDELTRTLDEINALIDTRETGGYTGQGKGAEDVDRVKEIDKRQKLCMNPEKDPASTVYRKRQADAEDAQAANKKQRTSGANADSDDDDVPVAKDFAVKPEPAV</sequence>
<feature type="region of interest" description="Disordered" evidence="3">
    <location>
        <begin position="614"/>
        <end position="670"/>
    </location>
</feature>
<comment type="similarity">
    <text evidence="2">Belongs to the cyclin family.</text>
</comment>
<evidence type="ECO:0000313" key="5">
    <source>
        <dbReference type="EMBL" id="GAC71275.1"/>
    </source>
</evidence>
<dbReference type="AlphaFoldDB" id="M9LWT4"/>
<dbReference type="InterPro" id="IPR031658">
    <property type="entry name" value="Cyclin_C_2"/>
</dbReference>
<feature type="region of interest" description="Disordered" evidence="3">
    <location>
        <begin position="104"/>
        <end position="124"/>
    </location>
</feature>
<gene>
    <name evidence="5" type="ORF">PANT_2d00033</name>
</gene>
<dbReference type="InterPro" id="IPR036915">
    <property type="entry name" value="Cyclin-like_sf"/>
</dbReference>
<organism evidence="5 6">
    <name type="scientific">Pseudozyma antarctica (strain T-34)</name>
    <name type="common">Yeast</name>
    <name type="synonym">Candida antarctica</name>
    <dbReference type="NCBI Taxonomy" id="1151754"/>
    <lineage>
        <taxon>Eukaryota</taxon>
        <taxon>Fungi</taxon>
        <taxon>Dikarya</taxon>
        <taxon>Basidiomycota</taxon>
        <taxon>Ustilaginomycotina</taxon>
        <taxon>Ustilaginomycetes</taxon>
        <taxon>Ustilaginales</taxon>
        <taxon>Ustilaginaceae</taxon>
        <taxon>Moesziomyces</taxon>
    </lineage>
</organism>
<dbReference type="EMBL" id="DF196768">
    <property type="protein sequence ID" value="GAC71275.1"/>
    <property type="molecule type" value="Genomic_DNA"/>
</dbReference>
<dbReference type="CDD" id="cd20524">
    <property type="entry name" value="CYCLIN_CCNH_rpt1"/>
    <property type="match status" value="1"/>
</dbReference>
<feature type="domain" description="Cyclin-like" evidence="4">
    <location>
        <begin position="314"/>
        <end position="405"/>
    </location>
</feature>
<reference evidence="6" key="1">
    <citation type="journal article" date="2013" name="Genome Announc.">
        <title>Genome sequence of the basidiomycetous yeast Pseudozyma antarctica T-34, a producer of the glycolipid biosurfactants mannosylerythritol lipids.</title>
        <authorList>
            <person name="Morita T."/>
            <person name="Koike H."/>
            <person name="Koyama Y."/>
            <person name="Hagiwara H."/>
            <person name="Ito E."/>
            <person name="Fukuoka T."/>
            <person name="Imura T."/>
            <person name="Machida M."/>
            <person name="Kitamoto D."/>
        </authorList>
    </citation>
    <scope>NUCLEOTIDE SEQUENCE [LARGE SCALE GENOMIC DNA]</scope>
    <source>
        <strain evidence="6">T-34</strain>
    </source>
</reference>
<dbReference type="OrthoDB" id="340962at2759"/>
<keyword evidence="5" id="KW-0687">Ribonucleoprotein</keyword>
<dbReference type="InterPro" id="IPR013763">
    <property type="entry name" value="Cyclin-like_dom"/>
</dbReference>
<dbReference type="InterPro" id="IPR043198">
    <property type="entry name" value="Cyclin/Ssn8"/>
</dbReference>
<keyword evidence="1 2" id="KW-0195">Cyclin</keyword>
<accession>M9LWT4</accession>
<proteinExistence type="inferred from homology"/>
<name>M9LWT4_PSEA3</name>
<evidence type="ECO:0000256" key="2">
    <source>
        <dbReference type="RuleBase" id="RU000383"/>
    </source>
</evidence>
<dbReference type="InterPro" id="IPR006671">
    <property type="entry name" value="Cyclin_N"/>
</dbReference>
<keyword evidence="5" id="KW-0689">Ribosomal protein</keyword>
<evidence type="ECO:0000256" key="1">
    <source>
        <dbReference type="ARBA" id="ARBA00023127"/>
    </source>
</evidence>
<dbReference type="STRING" id="1151754.M9LWT4"/>
<dbReference type="PANTHER" id="PTHR10026">
    <property type="entry name" value="CYCLIN"/>
    <property type="match status" value="1"/>
</dbReference>
<dbReference type="Gene3D" id="1.10.472.10">
    <property type="entry name" value="Cyclin-like"/>
    <property type="match status" value="2"/>
</dbReference>
<evidence type="ECO:0000256" key="3">
    <source>
        <dbReference type="SAM" id="MobiDB-lite"/>
    </source>
</evidence>
<dbReference type="GO" id="GO:0006357">
    <property type="term" value="P:regulation of transcription by RNA polymerase II"/>
    <property type="evidence" value="ECO:0007669"/>
    <property type="project" value="InterPro"/>
</dbReference>
<dbReference type="GO" id="GO:0005840">
    <property type="term" value="C:ribosome"/>
    <property type="evidence" value="ECO:0007669"/>
    <property type="project" value="UniProtKB-KW"/>
</dbReference>
<dbReference type="Proteomes" id="UP000011976">
    <property type="component" value="Unassembled WGS sequence"/>
</dbReference>
<dbReference type="SUPFAM" id="SSF47954">
    <property type="entry name" value="Cyclin-like"/>
    <property type="match status" value="2"/>
</dbReference>
<protein>
    <submittedName>
        <fullName evidence="5">Mitochondrial ribosomal protein L17</fullName>
    </submittedName>
</protein>
<dbReference type="Pfam" id="PF00134">
    <property type="entry name" value="Cyclin_N"/>
    <property type="match status" value="1"/>
</dbReference>
<dbReference type="CDD" id="cd20525">
    <property type="entry name" value="CYCLIN_CCNH_rpt2"/>
    <property type="match status" value="1"/>
</dbReference>
<dbReference type="SMART" id="SM00385">
    <property type="entry name" value="CYCLIN"/>
    <property type="match status" value="1"/>
</dbReference>
<evidence type="ECO:0000313" key="6">
    <source>
        <dbReference type="Proteomes" id="UP000011976"/>
    </source>
</evidence>
<evidence type="ECO:0000259" key="4">
    <source>
        <dbReference type="SMART" id="SM00385"/>
    </source>
</evidence>